<comment type="function">
    <text evidence="8">Component of the post-replicative DNA mismatch repair system (MMR).</text>
</comment>
<dbReference type="InterPro" id="IPR036770">
    <property type="entry name" value="Ankyrin_rpt-contain_sf"/>
</dbReference>
<dbReference type="STRING" id="7395.A0A1A9VK05"/>
<dbReference type="SUPFAM" id="SSF53150">
    <property type="entry name" value="DNA repair protein MutS, domain II"/>
    <property type="match status" value="1"/>
</dbReference>
<keyword evidence="13" id="KW-1185">Reference proteome</keyword>
<feature type="coiled-coil region" evidence="9">
    <location>
        <begin position="737"/>
        <end position="771"/>
    </location>
</feature>
<evidence type="ECO:0000256" key="4">
    <source>
        <dbReference type="ARBA" id="ARBA00022840"/>
    </source>
</evidence>
<accession>A0A1A9VK05</accession>
<dbReference type="InterPro" id="IPR000432">
    <property type="entry name" value="DNA_mismatch_repair_MutS_C"/>
</dbReference>
<dbReference type="GO" id="GO:0005524">
    <property type="term" value="F:ATP binding"/>
    <property type="evidence" value="ECO:0007669"/>
    <property type="project" value="UniProtKB-KW"/>
</dbReference>
<dbReference type="Gene3D" id="3.40.1170.10">
    <property type="entry name" value="DNA repair protein MutS, domain I"/>
    <property type="match status" value="1"/>
</dbReference>
<evidence type="ECO:0000256" key="1">
    <source>
        <dbReference type="ARBA" id="ARBA00006271"/>
    </source>
</evidence>
<feature type="domain" description="DNA mismatch repair proteins mutS family" evidence="11">
    <location>
        <begin position="928"/>
        <end position="944"/>
    </location>
</feature>
<evidence type="ECO:0000256" key="3">
    <source>
        <dbReference type="ARBA" id="ARBA00022763"/>
    </source>
</evidence>
<keyword evidence="2 8" id="KW-0547">Nucleotide-binding</keyword>
<dbReference type="InterPro" id="IPR007861">
    <property type="entry name" value="DNA_mismatch_repair_MutS_clamp"/>
</dbReference>
<dbReference type="InterPro" id="IPR007695">
    <property type="entry name" value="DNA_mismatch_repair_MutS-lik_N"/>
</dbReference>
<dbReference type="PROSITE" id="PS50088">
    <property type="entry name" value="ANK_REPEAT"/>
    <property type="match status" value="1"/>
</dbReference>
<keyword evidence="10" id="KW-1133">Transmembrane helix</keyword>
<keyword evidence="6 8" id="KW-0234">DNA repair</keyword>
<comment type="similarity">
    <text evidence="1 8">Belongs to the DNA mismatch repair MutS family.</text>
</comment>
<dbReference type="InterPro" id="IPR036187">
    <property type="entry name" value="DNA_mismatch_repair_MutS_sf"/>
</dbReference>
<evidence type="ECO:0000313" key="13">
    <source>
        <dbReference type="Proteomes" id="UP000078200"/>
    </source>
</evidence>
<dbReference type="GO" id="GO:0006298">
    <property type="term" value="P:mismatch repair"/>
    <property type="evidence" value="ECO:0007669"/>
    <property type="project" value="InterPro"/>
</dbReference>
<dbReference type="EnsemblMetazoa" id="GAUT039595-RA">
    <property type="protein sequence ID" value="GAUT039595-PA"/>
    <property type="gene ID" value="GAUT039595"/>
</dbReference>
<dbReference type="GO" id="GO:0043504">
    <property type="term" value="P:mitochondrial DNA repair"/>
    <property type="evidence" value="ECO:0007669"/>
    <property type="project" value="TreeGrafter"/>
</dbReference>
<dbReference type="Gene3D" id="3.30.420.110">
    <property type="entry name" value="MutS, connector domain"/>
    <property type="match status" value="1"/>
</dbReference>
<dbReference type="Gene3D" id="3.40.50.300">
    <property type="entry name" value="P-loop containing nucleotide triphosphate hydrolases"/>
    <property type="match status" value="1"/>
</dbReference>
<dbReference type="InterPro" id="IPR016151">
    <property type="entry name" value="DNA_mismatch_repair_MutS_N"/>
</dbReference>
<evidence type="ECO:0000256" key="9">
    <source>
        <dbReference type="SAM" id="Coils"/>
    </source>
</evidence>
<sequence>MTGDDNRKTLQSIITSENNSINRVGKLKDFLGKNKEITINKDTFACALRCPKTTKEAIVHEILLHFIQNPGEQSLEQAIQCLDEAIKPMIYAKNNPIRNLDEELRTHINFKDEKGNTLLHHAVIGNKTEEITILLVKYSANPLIQNADNKIPLDLAQGKTKEVLIKSMKKQANTKKESAMIGSLVPGIIIGGFLGVVLGAGVCVAVSLSGGMILGVMIAPVLVASIAVGLAMLGDFYELFFDDAIKAAKLLNIVLTKRGNSNGQEIPMCGVPAHSSESYLHKLIDLGFKVAICDQLETADEAKRRGYKSIVKRDVVRVVTPGTIIEDSLLEDKSNNYLASIVEQNDEYAISWLELSTGKFFHTLTNLKALDSDLLRISPRELLISEKFIEDEKIRSILKNYKISITQHAQSFFEYSKSHRTLCEFYKIRELGSIGNFSKVEIIACGALLEYVRVTQRGSIPRLEFPKTYKQQNFMLIDASARRNLELFTTQFGEKKGSLISVIDHTVTASGGRLLKQMLASPLACSKAINLRLSTAQFFVNNHEPRRKIREILSNIPDIERSLSRLILGRGSPKDMNLLKIGLGKTLELSEFLSTLHNYCLSEKPAINSQMSFQCLTREKEPVFTTQVISSDESELSTIHKSLGNHKDLFELLNSAILDNNLSSVKEGGFINPKYNSELSELSYILNNSNKLVTKLRESYRNLTGIAALKILHNNILGYYVEVSANHKITSDIFIHRQSLANSMRYTTNELKELENKILTARDAAIGLEVKIFSELCSEVAKESEKIALAANALAKLDIRATFAELAVQNNYVKPIIDDSKEFNIRNGRHPVVEVNDKFIANSINLAGIHLITGPNMAGKSTFLRQNALIAVLAHMGSFVPAESAHIGVIDKIFSRVGATDNITAGYSTFMVEMIETATIVNQATDRSLVILDEIGRGTGVYDGLSIAQAVIEHIHNVNKCRAIFATHYHELTKVSKYLKNVKCFCVKIREWNGEVIFLHEVIEGIADESYGIHVAKLAGFPDSVLNRASEVFEELKA</sequence>
<dbReference type="InterPro" id="IPR007860">
    <property type="entry name" value="DNA_mmatch_repair_MutS_con_dom"/>
</dbReference>
<dbReference type="GO" id="GO:0005634">
    <property type="term" value="C:nucleus"/>
    <property type="evidence" value="ECO:0007669"/>
    <property type="project" value="TreeGrafter"/>
</dbReference>
<keyword evidence="4" id="KW-0067">ATP-binding</keyword>
<keyword evidence="5 8" id="KW-0238">DNA-binding</keyword>
<organism evidence="12 13">
    <name type="scientific">Glossina austeni</name>
    <name type="common">Savannah tsetse fly</name>
    <dbReference type="NCBI Taxonomy" id="7395"/>
    <lineage>
        <taxon>Eukaryota</taxon>
        <taxon>Metazoa</taxon>
        <taxon>Ecdysozoa</taxon>
        <taxon>Arthropoda</taxon>
        <taxon>Hexapoda</taxon>
        <taxon>Insecta</taxon>
        <taxon>Pterygota</taxon>
        <taxon>Neoptera</taxon>
        <taxon>Endopterygota</taxon>
        <taxon>Diptera</taxon>
        <taxon>Brachycera</taxon>
        <taxon>Muscomorpha</taxon>
        <taxon>Hippoboscoidea</taxon>
        <taxon>Glossinidae</taxon>
        <taxon>Glossina</taxon>
    </lineage>
</organism>
<evidence type="ECO:0000313" key="12">
    <source>
        <dbReference type="EnsemblMetazoa" id="GAUT039595-PA"/>
    </source>
</evidence>
<evidence type="ECO:0000256" key="10">
    <source>
        <dbReference type="SAM" id="Phobius"/>
    </source>
</evidence>
<dbReference type="VEuPathDB" id="VectorBase:GAUT039595"/>
<dbReference type="InterPro" id="IPR045076">
    <property type="entry name" value="MutS"/>
</dbReference>
<keyword evidence="3 8" id="KW-0227">DNA damage</keyword>
<dbReference type="InterPro" id="IPR002110">
    <property type="entry name" value="Ankyrin_rpt"/>
</dbReference>
<dbReference type="GO" id="GO:0005739">
    <property type="term" value="C:mitochondrion"/>
    <property type="evidence" value="ECO:0007669"/>
    <property type="project" value="TreeGrafter"/>
</dbReference>
<dbReference type="Proteomes" id="UP000078200">
    <property type="component" value="Unassembled WGS sequence"/>
</dbReference>
<reference evidence="12" key="1">
    <citation type="submission" date="2020-05" db="UniProtKB">
        <authorList>
            <consortium name="EnsemblMetazoa"/>
        </authorList>
    </citation>
    <scope>IDENTIFICATION</scope>
    <source>
        <strain evidence="12">TTRI</strain>
    </source>
</reference>
<dbReference type="SMART" id="SM00534">
    <property type="entry name" value="MUTSac"/>
    <property type="match status" value="1"/>
</dbReference>
<dbReference type="Pfam" id="PF01624">
    <property type="entry name" value="MutS_I"/>
    <property type="match status" value="1"/>
</dbReference>
<dbReference type="InterPro" id="IPR036678">
    <property type="entry name" value="MutS_con_dom_sf"/>
</dbReference>
<dbReference type="InterPro" id="IPR007696">
    <property type="entry name" value="DNA_mismatch_repair_MutS_core"/>
</dbReference>
<dbReference type="Gene3D" id="1.25.40.20">
    <property type="entry name" value="Ankyrin repeat-containing domain"/>
    <property type="match status" value="1"/>
</dbReference>
<evidence type="ECO:0000256" key="6">
    <source>
        <dbReference type="ARBA" id="ARBA00023204"/>
    </source>
</evidence>
<dbReference type="SUPFAM" id="SSF55271">
    <property type="entry name" value="DNA repair protein MutS, domain I"/>
    <property type="match status" value="1"/>
</dbReference>
<dbReference type="Gene3D" id="1.10.1420.10">
    <property type="match status" value="2"/>
</dbReference>
<dbReference type="Pfam" id="PF05190">
    <property type="entry name" value="MutS_IV"/>
    <property type="match status" value="1"/>
</dbReference>
<protein>
    <recommendedName>
        <fullName evidence="11">DNA mismatch repair proteins mutS family domain-containing protein</fullName>
    </recommendedName>
</protein>
<feature type="transmembrane region" description="Helical" evidence="10">
    <location>
        <begin position="213"/>
        <end position="233"/>
    </location>
</feature>
<feature type="transmembrane region" description="Helical" evidence="10">
    <location>
        <begin position="179"/>
        <end position="207"/>
    </location>
</feature>
<evidence type="ECO:0000256" key="2">
    <source>
        <dbReference type="ARBA" id="ARBA00022741"/>
    </source>
</evidence>
<dbReference type="Pfam" id="PF05188">
    <property type="entry name" value="MutS_II"/>
    <property type="match status" value="1"/>
</dbReference>
<name>A0A1A9VK05_GLOAU</name>
<evidence type="ECO:0000256" key="5">
    <source>
        <dbReference type="ARBA" id="ARBA00023125"/>
    </source>
</evidence>
<dbReference type="PANTHER" id="PTHR11361:SF34">
    <property type="entry name" value="DNA MISMATCH REPAIR PROTEIN MSH1, MITOCHONDRIAL"/>
    <property type="match status" value="1"/>
</dbReference>
<dbReference type="SUPFAM" id="SSF48403">
    <property type="entry name" value="Ankyrin repeat"/>
    <property type="match status" value="1"/>
</dbReference>
<dbReference type="PROSITE" id="PS00486">
    <property type="entry name" value="DNA_MISMATCH_REPAIR_2"/>
    <property type="match status" value="1"/>
</dbReference>
<evidence type="ECO:0000256" key="7">
    <source>
        <dbReference type="PROSITE-ProRule" id="PRU00023"/>
    </source>
</evidence>
<dbReference type="SMART" id="SM00533">
    <property type="entry name" value="MUTSd"/>
    <property type="match status" value="1"/>
</dbReference>
<keyword evidence="7" id="KW-0040">ANK repeat</keyword>
<feature type="repeat" description="ANK" evidence="7">
    <location>
        <begin position="114"/>
        <end position="147"/>
    </location>
</feature>
<keyword evidence="9" id="KW-0175">Coiled coil</keyword>
<dbReference type="SUPFAM" id="SSF48334">
    <property type="entry name" value="DNA repair protein MutS, domain III"/>
    <property type="match status" value="1"/>
</dbReference>
<dbReference type="Pfam" id="PF05192">
    <property type="entry name" value="MutS_III"/>
    <property type="match status" value="1"/>
</dbReference>
<dbReference type="NCBIfam" id="NF003810">
    <property type="entry name" value="PRK05399.1"/>
    <property type="match status" value="1"/>
</dbReference>
<dbReference type="PANTHER" id="PTHR11361">
    <property type="entry name" value="DNA MISMATCH REPAIR PROTEIN MUTS FAMILY MEMBER"/>
    <property type="match status" value="1"/>
</dbReference>
<dbReference type="GO" id="GO:0030983">
    <property type="term" value="F:mismatched DNA binding"/>
    <property type="evidence" value="ECO:0007669"/>
    <property type="project" value="InterPro"/>
</dbReference>
<keyword evidence="10" id="KW-0472">Membrane</keyword>
<dbReference type="Pfam" id="PF00488">
    <property type="entry name" value="MutS_V"/>
    <property type="match status" value="1"/>
</dbReference>
<dbReference type="GO" id="GO:0140664">
    <property type="term" value="F:ATP-dependent DNA damage sensor activity"/>
    <property type="evidence" value="ECO:0007669"/>
    <property type="project" value="InterPro"/>
</dbReference>
<dbReference type="AlphaFoldDB" id="A0A1A9VK05"/>
<dbReference type="SUPFAM" id="SSF52540">
    <property type="entry name" value="P-loop containing nucleoside triphosphate hydrolases"/>
    <property type="match status" value="1"/>
</dbReference>
<evidence type="ECO:0000256" key="8">
    <source>
        <dbReference type="RuleBase" id="RU003756"/>
    </source>
</evidence>
<dbReference type="InterPro" id="IPR027417">
    <property type="entry name" value="P-loop_NTPase"/>
</dbReference>
<proteinExistence type="inferred from homology"/>
<keyword evidence="10" id="KW-0812">Transmembrane</keyword>
<evidence type="ECO:0000259" key="11">
    <source>
        <dbReference type="PROSITE" id="PS00486"/>
    </source>
</evidence>